<dbReference type="PROSITE" id="PS00380">
    <property type="entry name" value="RHODANESE_1"/>
    <property type="match status" value="1"/>
</dbReference>
<evidence type="ECO:0000313" key="4">
    <source>
        <dbReference type="EMBL" id="NJC25669.1"/>
    </source>
</evidence>
<dbReference type="PROSITE" id="PS50206">
    <property type="entry name" value="RHODANESE_3"/>
    <property type="match status" value="2"/>
</dbReference>
<evidence type="ECO:0000313" key="5">
    <source>
        <dbReference type="Proteomes" id="UP000770785"/>
    </source>
</evidence>
<dbReference type="EMBL" id="JAATJH010000002">
    <property type="protein sequence ID" value="NJC25669.1"/>
    <property type="molecule type" value="Genomic_DNA"/>
</dbReference>
<dbReference type="Gene3D" id="3.40.250.10">
    <property type="entry name" value="Rhodanese-like domain"/>
    <property type="match status" value="2"/>
</dbReference>
<reference evidence="4 5" key="1">
    <citation type="submission" date="2020-03" db="EMBL/GenBank/DDBJ databases">
        <title>Genomic Encyclopedia of Type Strains, Phase IV (KMG-IV): sequencing the most valuable type-strain genomes for metagenomic binning, comparative biology and taxonomic classification.</title>
        <authorList>
            <person name="Goeker M."/>
        </authorList>
    </citation>
    <scope>NUCLEOTIDE SEQUENCE [LARGE SCALE GENOMIC DNA]</scope>
    <source>
        <strain evidence="4 5">DSM 105096</strain>
    </source>
</reference>
<dbReference type="PANTHER" id="PTHR11364:SF27">
    <property type="entry name" value="SULFURTRANSFERASE"/>
    <property type="match status" value="1"/>
</dbReference>
<dbReference type="InterPro" id="IPR001307">
    <property type="entry name" value="Thiosulphate_STrfase_CS"/>
</dbReference>
<dbReference type="RefSeq" id="WP_168036460.1">
    <property type="nucleotide sequence ID" value="NZ_JAATJH010000002.1"/>
</dbReference>
<dbReference type="Pfam" id="PF00581">
    <property type="entry name" value="Rhodanese"/>
    <property type="match status" value="2"/>
</dbReference>
<dbReference type="InterPro" id="IPR001763">
    <property type="entry name" value="Rhodanese-like_dom"/>
</dbReference>
<keyword evidence="5" id="KW-1185">Reference proteome</keyword>
<keyword evidence="2" id="KW-0677">Repeat</keyword>
<accession>A0ABX0X9P0</accession>
<evidence type="ECO:0000259" key="3">
    <source>
        <dbReference type="PROSITE" id="PS50206"/>
    </source>
</evidence>
<dbReference type="GO" id="GO:0004792">
    <property type="term" value="F:thiosulfate-cyanide sulfurtransferase activity"/>
    <property type="evidence" value="ECO:0007669"/>
    <property type="project" value="UniProtKB-EC"/>
</dbReference>
<dbReference type="CDD" id="cd01448">
    <property type="entry name" value="TST_Repeat_1"/>
    <property type="match status" value="1"/>
</dbReference>
<organism evidence="4 5">
    <name type="scientific">Neolewinella antarctica</name>
    <dbReference type="NCBI Taxonomy" id="442734"/>
    <lineage>
        <taxon>Bacteria</taxon>
        <taxon>Pseudomonadati</taxon>
        <taxon>Bacteroidota</taxon>
        <taxon>Saprospiria</taxon>
        <taxon>Saprospirales</taxon>
        <taxon>Lewinellaceae</taxon>
        <taxon>Neolewinella</taxon>
    </lineage>
</organism>
<dbReference type="PANTHER" id="PTHR11364">
    <property type="entry name" value="THIOSULFATE SULFERTANSFERASE"/>
    <property type="match status" value="1"/>
</dbReference>
<feature type="domain" description="Rhodanese" evidence="3">
    <location>
        <begin position="14"/>
        <end position="134"/>
    </location>
</feature>
<dbReference type="SMART" id="SM00450">
    <property type="entry name" value="RHOD"/>
    <property type="match status" value="2"/>
</dbReference>
<feature type="domain" description="Rhodanese" evidence="3">
    <location>
        <begin position="169"/>
        <end position="272"/>
    </location>
</feature>
<dbReference type="EC" id="2.8.1.2" evidence="4"/>
<dbReference type="EC" id="2.8.1.1" evidence="4"/>
<evidence type="ECO:0000256" key="2">
    <source>
        <dbReference type="ARBA" id="ARBA00022737"/>
    </source>
</evidence>
<name>A0ABX0X9P0_9BACT</name>
<dbReference type="InterPro" id="IPR045078">
    <property type="entry name" value="TST/MPST-like"/>
</dbReference>
<sequence length="274" mass="30292">MPLITPTTLANLTNNPATLIFDCRHDLFHPEAGLAAYREGHIPGAHHLHLDEDLSGEIIPGKTGRHPLPESQLFANLMSTYGLSKGKTVVAYDDKGGGIAARLWWMLRAIGHEDVRVLDGGWPAWTAAGLPTETGDLPLPETDYRRVTEPYSAPTYQLRTRVRAQIITLNSSQLLVDSRTADRYRGDHEPIDPVAGSIDGAVNYPWPENLTANGSFKSAEELRTRFAALNDQEDITFYCGSGVTACHNLLAFYLAYDRMEGLYPGGWSEWITEV</sequence>
<dbReference type="GO" id="GO:0016784">
    <property type="term" value="F:3-mercaptopyruvate sulfurtransferase activity"/>
    <property type="evidence" value="ECO:0007669"/>
    <property type="project" value="UniProtKB-EC"/>
</dbReference>
<gene>
    <name evidence="4" type="ORF">GGR27_001168</name>
</gene>
<dbReference type="SUPFAM" id="SSF52821">
    <property type="entry name" value="Rhodanese/Cell cycle control phosphatase"/>
    <property type="match status" value="2"/>
</dbReference>
<dbReference type="InterPro" id="IPR036873">
    <property type="entry name" value="Rhodanese-like_dom_sf"/>
</dbReference>
<keyword evidence="1 4" id="KW-0808">Transferase</keyword>
<evidence type="ECO:0000256" key="1">
    <source>
        <dbReference type="ARBA" id="ARBA00022679"/>
    </source>
</evidence>
<protein>
    <submittedName>
        <fullName evidence="4">Thiosulfate/3-mercaptopyruvate sulfurtransferase</fullName>
        <ecNumber evidence="4">2.8.1.1</ecNumber>
        <ecNumber evidence="4">2.8.1.2</ecNumber>
    </submittedName>
</protein>
<dbReference type="Proteomes" id="UP000770785">
    <property type="component" value="Unassembled WGS sequence"/>
</dbReference>
<proteinExistence type="predicted"/>
<comment type="caution">
    <text evidence="4">The sequence shown here is derived from an EMBL/GenBank/DDBJ whole genome shotgun (WGS) entry which is preliminary data.</text>
</comment>
<dbReference type="CDD" id="cd01449">
    <property type="entry name" value="TST_Repeat_2"/>
    <property type="match status" value="1"/>
</dbReference>